<evidence type="ECO:0000256" key="3">
    <source>
        <dbReference type="ARBA" id="ARBA00022603"/>
    </source>
</evidence>
<dbReference type="GO" id="GO:0032259">
    <property type="term" value="P:methylation"/>
    <property type="evidence" value="ECO:0007669"/>
    <property type="project" value="UniProtKB-KW"/>
</dbReference>
<proteinExistence type="inferred from homology"/>
<dbReference type="Pfam" id="PF07669">
    <property type="entry name" value="Eco57I"/>
    <property type="match status" value="1"/>
</dbReference>
<dbReference type="InterPro" id="IPR054520">
    <property type="entry name" value="M_Eco57I_C"/>
</dbReference>
<dbReference type="AlphaFoldDB" id="A0A917UR93"/>
<keyword evidence="4" id="KW-0808">Transferase</keyword>
<dbReference type="GO" id="GO:0003676">
    <property type="term" value="F:nucleic acid binding"/>
    <property type="evidence" value="ECO:0007669"/>
    <property type="project" value="InterPro"/>
</dbReference>
<dbReference type="EC" id="2.1.1.72" evidence="2"/>
<evidence type="ECO:0000313" key="9">
    <source>
        <dbReference type="EMBL" id="GGJ79652.1"/>
    </source>
</evidence>
<evidence type="ECO:0000256" key="1">
    <source>
        <dbReference type="ARBA" id="ARBA00006594"/>
    </source>
</evidence>
<dbReference type="PANTHER" id="PTHR33841">
    <property type="entry name" value="DNA METHYLTRANSFERASE YEEA-RELATED"/>
    <property type="match status" value="1"/>
</dbReference>
<keyword evidence="9" id="KW-0540">Nuclease</keyword>
<dbReference type="PANTHER" id="PTHR33841:SF5">
    <property type="entry name" value="DNA METHYLASE (MODIFICATION METHYLASE) (METHYLTRANSFERASE)-RELATED"/>
    <property type="match status" value="1"/>
</dbReference>
<dbReference type="InterPro" id="IPR002052">
    <property type="entry name" value="DNA_methylase_N6_adenine_CS"/>
</dbReference>
<evidence type="ECO:0000259" key="8">
    <source>
        <dbReference type="Pfam" id="PF22837"/>
    </source>
</evidence>
<dbReference type="InterPro" id="IPR050953">
    <property type="entry name" value="N4_N6_ade-DNA_methylase"/>
</dbReference>
<dbReference type="InterPro" id="IPR011639">
    <property type="entry name" value="MethylTrfase_TaqI-like_dom"/>
</dbReference>
<dbReference type="Proteomes" id="UP000635726">
    <property type="component" value="Unassembled WGS sequence"/>
</dbReference>
<protein>
    <recommendedName>
        <fullName evidence="2">site-specific DNA-methyltransferase (adenine-specific)</fullName>
        <ecNumber evidence="2">2.1.1.72</ecNumber>
    </recommendedName>
</protein>
<reference evidence="9" key="2">
    <citation type="submission" date="2020-09" db="EMBL/GenBank/DDBJ databases">
        <authorList>
            <person name="Sun Q."/>
            <person name="Ohkuma M."/>
        </authorList>
    </citation>
    <scope>NUCLEOTIDE SEQUENCE</scope>
    <source>
        <strain evidence="9">JCM 14371</strain>
    </source>
</reference>
<keyword evidence="5" id="KW-0949">S-adenosyl-L-methionine</keyword>
<dbReference type="Pfam" id="PF22837">
    <property type="entry name" value="M_Eco57I_C"/>
    <property type="match status" value="1"/>
</dbReference>
<dbReference type="InterPro" id="IPR029063">
    <property type="entry name" value="SAM-dependent_MTases_sf"/>
</dbReference>
<evidence type="ECO:0000256" key="5">
    <source>
        <dbReference type="ARBA" id="ARBA00022691"/>
    </source>
</evidence>
<dbReference type="GO" id="GO:0006304">
    <property type="term" value="P:DNA modification"/>
    <property type="evidence" value="ECO:0007669"/>
    <property type="project" value="InterPro"/>
</dbReference>
<accession>A0A917UR93</accession>
<dbReference type="Gene3D" id="3.40.50.150">
    <property type="entry name" value="Vaccinia Virus protein VP39"/>
    <property type="match status" value="1"/>
</dbReference>
<dbReference type="PROSITE" id="PS00092">
    <property type="entry name" value="N6_MTASE"/>
    <property type="match status" value="1"/>
</dbReference>
<dbReference type="GO" id="GO:0009007">
    <property type="term" value="F:site-specific DNA-methyltransferase (adenine-specific) activity"/>
    <property type="evidence" value="ECO:0007669"/>
    <property type="project" value="UniProtKB-EC"/>
</dbReference>
<dbReference type="SUPFAM" id="SSF53335">
    <property type="entry name" value="S-adenosyl-L-methionine-dependent methyltransferases"/>
    <property type="match status" value="1"/>
</dbReference>
<keyword evidence="10" id="KW-1185">Reference proteome</keyword>
<name>A0A917UR93_9DEIO</name>
<evidence type="ECO:0000256" key="6">
    <source>
        <dbReference type="ARBA" id="ARBA00047942"/>
    </source>
</evidence>
<keyword evidence="9" id="KW-0255">Endonuclease</keyword>
<sequence>MSKSFSADIIISVKTSDTLTTDKLRGGFYSPSKLVDLAISRAISLKSHISNLKVLEPSCGDGAFITGFSRSTISNEVDFTGIEILKEEALKSSAKLIRFQIQGNIINKSYFDAHTDIGGYDIVVGNPPYVRYQFTSEADKKSIDKISLENNIDIKRVANIWVPIVISSISKLKNGGTFAFIIPDESLAGVAAKQFRKWLLSNCSELTIDVFPPKIFEGVLQETLIISGRRASGNNVVRFIQHYPDRNQEEWLHTIVNNDTWYRYLLNSKQLSVYEDIQSRTDLVNKFVKFDVSIVTGANDYFCIDHSTMQAFELEPWAEPLLARSRQSRGAVYTRLDHRKSISMDEKSYILNFSPEKPDPLDYEKPSEYIKIGEEVNLDKRYKCTVRKPWYRIPNMVGGKILLSKRSHYSPRVIYNQHDALTTDTIYRGRLIKNPSINETDFICAFHNSLTLLSAEIEGRSFGGGVLEMVPSEVSRMRIIIPTGIGSNIDTLDDIFREGKDDTSFGEAVEFTNKILLKGSQIIPQRDMDVLNDSLNKMRDRRLSRN</sequence>
<evidence type="ECO:0000259" key="7">
    <source>
        <dbReference type="Pfam" id="PF07669"/>
    </source>
</evidence>
<comment type="similarity">
    <text evidence="1">Belongs to the N(4)/N(6)-methyltransferase family.</text>
</comment>
<evidence type="ECO:0000256" key="4">
    <source>
        <dbReference type="ARBA" id="ARBA00022679"/>
    </source>
</evidence>
<feature type="domain" description="Type II methyltransferase M.Eco57I C-terminal" evidence="8">
    <location>
        <begin position="259"/>
        <end position="517"/>
    </location>
</feature>
<organism evidence="9 10">
    <name type="scientific">Deinococcus aquiradiocola</name>
    <dbReference type="NCBI Taxonomy" id="393059"/>
    <lineage>
        <taxon>Bacteria</taxon>
        <taxon>Thermotogati</taxon>
        <taxon>Deinococcota</taxon>
        <taxon>Deinococci</taxon>
        <taxon>Deinococcales</taxon>
        <taxon>Deinococcaceae</taxon>
        <taxon>Deinococcus</taxon>
    </lineage>
</organism>
<reference evidence="9" key="1">
    <citation type="journal article" date="2014" name="Int. J. Syst. Evol. Microbiol.">
        <title>Complete genome sequence of Corynebacterium casei LMG S-19264T (=DSM 44701T), isolated from a smear-ripened cheese.</title>
        <authorList>
            <consortium name="US DOE Joint Genome Institute (JGI-PGF)"/>
            <person name="Walter F."/>
            <person name="Albersmeier A."/>
            <person name="Kalinowski J."/>
            <person name="Ruckert C."/>
        </authorList>
    </citation>
    <scope>NUCLEOTIDE SEQUENCE</scope>
    <source>
        <strain evidence="9">JCM 14371</strain>
    </source>
</reference>
<comment type="catalytic activity">
    <reaction evidence="6">
        <text>a 2'-deoxyadenosine in DNA + S-adenosyl-L-methionine = an N(6)-methyl-2'-deoxyadenosine in DNA + S-adenosyl-L-homocysteine + H(+)</text>
        <dbReference type="Rhea" id="RHEA:15197"/>
        <dbReference type="Rhea" id="RHEA-COMP:12418"/>
        <dbReference type="Rhea" id="RHEA-COMP:12419"/>
        <dbReference type="ChEBI" id="CHEBI:15378"/>
        <dbReference type="ChEBI" id="CHEBI:57856"/>
        <dbReference type="ChEBI" id="CHEBI:59789"/>
        <dbReference type="ChEBI" id="CHEBI:90615"/>
        <dbReference type="ChEBI" id="CHEBI:90616"/>
        <dbReference type="EC" id="2.1.1.72"/>
    </reaction>
</comment>
<keyword evidence="3" id="KW-0489">Methyltransferase</keyword>
<dbReference type="PRINTS" id="PR00507">
    <property type="entry name" value="N12N6MTFRASE"/>
</dbReference>
<comment type="caution">
    <text evidence="9">The sequence shown here is derived from an EMBL/GenBank/DDBJ whole genome shotgun (WGS) entry which is preliminary data.</text>
</comment>
<dbReference type="GO" id="GO:0004519">
    <property type="term" value="F:endonuclease activity"/>
    <property type="evidence" value="ECO:0007669"/>
    <property type="project" value="UniProtKB-KW"/>
</dbReference>
<feature type="domain" description="Type II methyltransferase M.TaqI-like" evidence="7">
    <location>
        <begin position="102"/>
        <end position="213"/>
    </location>
</feature>
<evidence type="ECO:0000256" key="2">
    <source>
        <dbReference type="ARBA" id="ARBA00011900"/>
    </source>
</evidence>
<keyword evidence="9" id="KW-0378">Hydrolase</keyword>
<evidence type="ECO:0000313" key="10">
    <source>
        <dbReference type="Proteomes" id="UP000635726"/>
    </source>
</evidence>
<dbReference type="EMBL" id="BMOE01000008">
    <property type="protein sequence ID" value="GGJ79652.1"/>
    <property type="molecule type" value="Genomic_DNA"/>
</dbReference>
<gene>
    <name evidence="9" type="ORF">GCM10008939_24410</name>
</gene>